<dbReference type="PANTHER" id="PTHR43031:SF17">
    <property type="entry name" value="SULFURTRANSFERASE YTWF-RELATED"/>
    <property type="match status" value="1"/>
</dbReference>
<keyword evidence="4" id="KW-1185">Reference proteome</keyword>
<evidence type="ECO:0000313" key="2">
    <source>
        <dbReference type="EMBL" id="TCO97152.1"/>
    </source>
</evidence>
<dbReference type="Pfam" id="PF00581">
    <property type="entry name" value="Rhodanese"/>
    <property type="match status" value="1"/>
</dbReference>
<reference evidence="3" key="2">
    <citation type="submission" date="2021-12" db="EMBL/GenBank/DDBJ databases">
        <authorList>
            <person name="Veyrier F.J."/>
        </authorList>
    </citation>
    <scope>NUCLEOTIDE SEQUENCE</scope>
    <source>
        <strain evidence="3">1258/02</strain>
    </source>
</reference>
<name>A0AAE9GVQ6_9NEIS</name>
<sequence length="108" mass="12350">MNNIPQLTPAELHQWLHENKPVLLLDVREDEEVEYCALPGHIHIPMNLIPLRQNELPDGTPIVVYCHHGIRSLYAAMYLSEAGFDDVYNLQGGIDAWAQEIDTAMPRY</sequence>
<protein>
    <submittedName>
        <fullName evidence="2 3">Sulfurtransferase</fullName>
    </submittedName>
</protein>
<dbReference type="SMART" id="SM00450">
    <property type="entry name" value="RHOD"/>
    <property type="match status" value="1"/>
</dbReference>
<dbReference type="EMBL" id="CP091507">
    <property type="protein sequence ID" value="UOO79894.1"/>
    <property type="molecule type" value="Genomic_DNA"/>
</dbReference>
<dbReference type="Gene3D" id="3.40.250.10">
    <property type="entry name" value="Rhodanese-like domain"/>
    <property type="match status" value="1"/>
</dbReference>
<dbReference type="SUPFAM" id="SSF52821">
    <property type="entry name" value="Rhodanese/Cell cycle control phosphatase"/>
    <property type="match status" value="1"/>
</dbReference>
<dbReference type="InterPro" id="IPR001763">
    <property type="entry name" value="Rhodanese-like_dom"/>
</dbReference>
<dbReference type="RefSeq" id="WP_132954939.1">
    <property type="nucleotide sequence ID" value="NZ_CP091507.1"/>
</dbReference>
<proteinExistence type="predicted"/>
<evidence type="ECO:0000313" key="3">
    <source>
        <dbReference type="EMBL" id="UOO79894.1"/>
    </source>
</evidence>
<dbReference type="PANTHER" id="PTHR43031">
    <property type="entry name" value="FAD-DEPENDENT OXIDOREDUCTASE"/>
    <property type="match status" value="1"/>
</dbReference>
<dbReference type="InterPro" id="IPR050229">
    <property type="entry name" value="GlpE_sulfurtransferase"/>
</dbReference>
<evidence type="ECO:0000313" key="5">
    <source>
        <dbReference type="Proteomes" id="UP000829756"/>
    </source>
</evidence>
<dbReference type="Proteomes" id="UP000294721">
    <property type="component" value="Unassembled WGS sequence"/>
</dbReference>
<evidence type="ECO:0000259" key="1">
    <source>
        <dbReference type="PROSITE" id="PS50206"/>
    </source>
</evidence>
<organism evidence="3 5">
    <name type="scientific">Uruburuella suis</name>
    <dbReference type="NCBI Taxonomy" id="252130"/>
    <lineage>
        <taxon>Bacteria</taxon>
        <taxon>Pseudomonadati</taxon>
        <taxon>Pseudomonadota</taxon>
        <taxon>Betaproteobacteria</taxon>
        <taxon>Neisseriales</taxon>
        <taxon>Neisseriaceae</taxon>
        <taxon>Uruburuella</taxon>
    </lineage>
</organism>
<feature type="domain" description="Rhodanese" evidence="1">
    <location>
        <begin position="18"/>
        <end position="106"/>
    </location>
</feature>
<dbReference type="AlphaFoldDB" id="A0AAE9GVQ6"/>
<dbReference type="PROSITE" id="PS50206">
    <property type="entry name" value="RHODANESE_3"/>
    <property type="match status" value="1"/>
</dbReference>
<reference evidence="2 4" key="1">
    <citation type="submission" date="2019-03" db="EMBL/GenBank/DDBJ databases">
        <title>Genomic Encyclopedia of Type Strains, Phase IV (KMG-IV): sequencing the most valuable type-strain genomes for metagenomic binning, comparative biology and taxonomic classification.</title>
        <authorList>
            <person name="Goeker M."/>
        </authorList>
    </citation>
    <scope>NUCLEOTIDE SEQUENCE [LARGE SCALE GENOMIC DNA]</scope>
    <source>
        <strain evidence="2 4">DSM 17474</strain>
    </source>
</reference>
<dbReference type="KEGG" id="usu:LVJ78_02415"/>
<dbReference type="Proteomes" id="UP000829756">
    <property type="component" value="Chromosome"/>
</dbReference>
<reference evidence="3" key="3">
    <citation type="journal article" date="2022" name="Res Sq">
        <title>Evolution of multicellular longitudinally dividing oral cavity symbionts (Neisseriaceae).</title>
        <authorList>
            <person name="Nyongesa S."/>
            <person name="Weber P."/>
            <person name="Bernet E."/>
            <person name="Pullido F."/>
            <person name="Nieckarz M."/>
            <person name="Delaby M."/>
            <person name="Nieves C."/>
            <person name="Viehboeck T."/>
            <person name="Krause N."/>
            <person name="Rivera-Millot A."/>
            <person name="Nakamura A."/>
            <person name="Vischer N."/>
            <person name="VanNieuwenhze M."/>
            <person name="Brun Y."/>
            <person name="Cava F."/>
            <person name="Bulgheresi S."/>
            <person name="Veyrier F."/>
        </authorList>
    </citation>
    <scope>NUCLEOTIDE SEQUENCE</scope>
    <source>
        <strain evidence="3">1258/02</strain>
    </source>
</reference>
<accession>A0AAE9GVQ6</accession>
<gene>
    <name evidence="2" type="ORF">EV680_1591</name>
    <name evidence="3" type="ORF">LVJ78_02415</name>
</gene>
<evidence type="ECO:0000313" key="4">
    <source>
        <dbReference type="Proteomes" id="UP000294721"/>
    </source>
</evidence>
<dbReference type="InterPro" id="IPR036873">
    <property type="entry name" value="Rhodanese-like_dom_sf"/>
</dbReference>
<dbReference type="EMBL" id="SLXE01000059">
    <property type="protein sequence ID" value="TCO97152.1"/>
    <property type="molecule type" value="Genomic_DNA"/>
</dbReference>